<name>A0ACC0BW64_CATRO</name>
<evidence type="ECO:0000313" key="2">
    <source>
        <dbReference type="Proteomes" id="UP001060085"/>
    </source>
</evidence>
<dbReference type="Proteomes" id="UP001060085">
    <property type="component" value="Linkage Group LG02"/>
</dbReference>
<organism evidence="1 2">
    <name type="scientific">Catharanthus roseus</name>
    <name type="common">Madagascar periwinkle</name>
    <name type="synonym">Vinca rosea</name>
    <dbReference type="NCBI Taxonomy" id="4058"/>
    <lineage>
        <taxon>Eukaryota</taxon>
        <taxon>Viridiplantae</taxon>
        <taxon>Streptophyta</taxon>
        <taxon>Embryophyta</taxon>
        <taxon>Tracheophyta</taxon>
        <taxon>Spermatophyta</taxon>
        <taxon>Magnoliopsida</taxon>
        <taxon>eudicotyledons</taxon>
        <taxon>Gunneridae</taxon>
        <taxon>Pentapetalae</taxon>
        <taxon>asterids</taxon>
        <taxon>lamiids</taxon>
        <taxon>Gentianales</taxon>
        <taxon>Apocynaceae</taxon>
        <taxon>Rauvolfioideae</taxon>
        <taxon>Vinceae</taxon>
        <taxon>Catharanthinae</taxon>
        <taxon>Catharanthus</taxon>
    </lineage>
</organism>
<protein>
    <submittedName>
        <fullName evidence="1">Uncharacterized protein</fullName>
    </submittedName>
</protein>
<comment type="caution">
    <text evidence="1">The sequence shown here is derived from an EMBL/GenBank/DDBJ whole genome shotgun (WGS) entry which is preliminary data.</text>
</comment>
<sequence length="103" mass="12071">MRELLQVASWFLLFLRLACKGCSSKKESDPWKGVEYKVTIKVDLHQVILEQPLIEGFQDIYLNTENEFHHVQRMQQALKGLEQQLSYLAKGVKDLKKRRGIQL</sequence>
<keyword evidence="2" id="KW-1185">Reference proteome</keyword>
<dbReference type="EMBL" id="CM044702">
    <property type="protein sequence ID" value="KAI5676783.1"/>
    <property type="molecule type" value="Genomic_DNA"/>
</dbReference>
<proteinExistence type="predicted"/>
<reference evidence="2" key="1">
    <citation type="journal article" date="2023" name="Nat. Plants">
        <title>Single-cell RNA sequencing provides a high-resolution roadmap for understanding the multicellular compartmentation of specialized metabolism.</title>
        <authorList>
            <person name="Sun S."/>
            <person name="Shen X."/>
            <person name="Li Y."/>
            <person name="Li Y."/>
            <person name="Wang S."/>
            <person name="Li R."/>
            <person name="Zhang H."/>
            <person name="Shen G."/>
            <person name="Guo B."/>
            <person name="Wei J."/>
            <person name="Xu J."/>
            <person name="St-Pierre B."/>
            <person name="Chen S."/>
            <person name="Sun C."/>
        </authorList>
    </citation>
    <scope>NUCLEOTIDE SEQUENCE [LARGE SCALE GENOMIC DNA]</scope>
</reference>
<evidence type="ECO:0000313" key="1">
    <source>
        <dbReference type="EMBL" id="KAI5676783.1"/>
    </source>
</evidence>
<accession>A0ACC0BW64</accession>
<gene>
    <name evidence="1" type="ORF">M9H77_07733</name>
</gene>